<accession>A0A7T0PW16</accession>
<sequence>MSDKDWSTTELSVLYDVFYECATRLGGEYVSLAYAAEDAGDAEALEFWDEQGRLLQQERQAVNPDDRAMIVATMKQWDRTLQLLRHARSARPASAAA</sequence>
<dbReference type="KEGG" id="arep:ID810_11240"/>
<organism evidence="1 2">
    <name type="scientific">Actinomyces respiraculi</name>
    <dbReference type="NCBI Taxonomy" id="2744574"/>
    <lineage>
        <taxon>Bacteria</taxon>
        <taxon>Bacillati</taxon>
        <taxon>Actinomycetota</taxon>
        <taxon>Actinomycetes</taxon>
        <taxon>Actinomycetales</taxon>
        <taxon>Actinomycetaceae</taxon>
        <taxon>Actinomyces</taxon>
    </lineage>
</organism>
<dbReference type="Proteomes" id="UP000594637">
    <property type="component" value="Chromosome"/>
</dbReference>
<dbReference type="EMBL" id="CP063989">
    <property type="protein sequence ID" value="QPL05274.1"/>
    <property type="molecule type" value="Genomic_DNA"/>
</dbReference>
<name>A0A7T0PW16_9ACTO</name>
<dbReference type="AlphaFoldDB" id="A0A7T0PW16"/>
<evidence type="ECO:0000313" key="2">
    <source>
        <dbReference type="Proteomes" id="UP000594637"/>
    </source>
</evidence>
<proteinExistence type="predicted"/>
<protein>
    <submittedName>
        <fullName evidence="1">Uncharacterized protein</fullName>
    </submittedName>
</protein>
<reference evidence="1 2" key="1">
    <citation type="submission" date="2020-11" db="EMBL/GenBank/DDBJ databases">
        <title>Actinomyces sp. ZJ750.</title>
        <authorList>
            <person name="Zhou J."/>
        </authorList>
    </citation>
    <scope>NUCLEOTIDE SEQUENCE [LARGE SCALE GENOMIC DNA]</scope>
    <source>
        <strain evidence="1 2">ZJ750</strain>
    </source>
</reference>
<gene>
    <name evidence="1" type="ORF">ID810_11240</name>
</gene>
<evidence type="ECO:0000313" key="1">
    <source>
        <dbReference type="EMBL" id="QPL05274.1"/>
    </source>
</evidence>
<keyword evidence="2" id="KW-1185">Reference proteome</keyword>
<dbReference type="RefSeq" id="WP_166858384.1">
    <property type="nucleotide sequence ID" value="NZ_CP063989.1"/>
</dbReference>